<evidence type="ECO:0008006" key="3">
    <source>
        <dbReference type="Google" id="ProtNLM"/>
    </source>
</evidence>
<proteinExistence type="predicted"/>
<dbReference type="STRING" id="333673.A0A3M0KJ65"/>
<dbReference type="OrthoDB" id="411871at2759"/>
<name>A0A3M0KJ65_HIRRU</name>
<gene>
    <name evidence="1" type="ORF">DUI87_10627</name>
</gene>
<reference evidence="1 2" key="1">
    <citation type="submission" date="2018-07" db="EMBL/GenBank/DDBJ databases">
        <title>A high quality draft genome assembly of the barn swallow (H. rustica rustica).</title>
        <authorList>
            <person name="Formenti G."/>
            <person name="Chiara M."/>
            <person name="Poveda L."/>
            <person name="Francoijs K.-J."/>
            <person name="Bonisoli-Alquati A."/>
            <person name="Canova L."/>
            <person name="Gianfranceschi L."/>
            <person name="Horner D.S."/>
            <person name="Saino N."/>
        </authorList>
    </citation>
    <scope>NUCLEOTIDE SEQUENCE [LARGE SCALE GENOMIC DNA]</scope>
    <source>
        <strain evidence="1">Chelidonia</strain>
        <tissue evidence="1">Blood</tissue>
    </source>
</reference>
<sequence>MEDIEVMPDSQHGFTEGKSCLTILVALCNGVNATVDKGKATNVIYLDSCKAFDTVPQHPSLLRPYLEYSIQLWGLQHRKETDLLERAQRKATELIRGMEHLFYEERLTEL</sequence>
<dbReference type="Proteomes" id="UP000269221">
    <property type="component" value="Unassembled WGS sequence"/>
</dbReference>
<dbReference type="EMBL" id="QRBI01000106">
    <property type="protein sequence ID" value="RMC13096.1"/>
    <property type="molecule type" value="Genomic_DNA"/>
</dbReference>
<organism evidence="1 2">
    <name type="scientific">Hirundo rustica rustica</name>
    <dbReference type="NCBI Taxonomy" id="333673"/>
    <lineage>
        <taxon>Eukaryota</taxon>
        <taxon>Metazoa</taxon>
        <taxon>Chordata</taxon>
        <taxon>Craniata</taxon>
        <taxon>Vertebrata</taxon>
        <taxon>Euteleostomi</taxon>
        <taxon>Archelosauria</taxon>
        <taxon>Archosauria</taxon>
        <taxon>Dinosauria</taxon>
        <taxon>Saurischia</taxon>
        <taxon>Theropoda</taxon>
        <taxon>Coelurosauria</taxon>
        <taxon>Aves</taxon>
        <taxon>Neognathae</taxon>
        <taxon>Neoaves</taxon>
        <taxon>Telluraves</taxon>
        <taxon>Australaves</taxon>
        <taxon>Passeriformes</taxon>
        <taxon>Sylvioidea</taxon>
        <taxon>Hirundinidae</taxon>
        <taxon>Hirundo</taxon>
    </lineage>
</organism>
<dbReference type="AlphaFoldDB" id="A0A3M0KJ65"/>
<evidence type="ECO:0000313" key="1">
    <source>
        <dbReference type="EMBL" id="RMC13096.1"/>
    </source>
</evidence>
<comment type="caution">
    <text evidence="1">The sequence shown here is derived from an EMBL/GenBank/DDBJ whole genome shotgun (WGS) entry which is preliminary data.</text>
</comment>
<evidence type="ECO:0000313" key="2">
    <source>
        <dbReference type="Proteomes" id="UP000269221"/>
    </source>
</evidence>
<dbReference type="PANTHER" id="PTHR33332">
    <property type="entry name" value="REVERSE TRANSCRIPTASE DOMAIN-CONTAINING PROTEIN"/>
    <property type="match status" value="1"/>
</dbReference>
<protein>
    <recommendedName>
        <fullName evidence="3">Reverse transcriptase domain-containing protein</fullName>
    </recommendedName>
</protein>
<keyword evidence="2" id="KW-1185">Reference proteome</keyword>
<accession>A0A3M0KJ65</accession>